<comment type="pathway">
    <text evidence="8">Glycolipid biosynthesis; glycosylphosphatidylinositol-anchor biosynthesis.</text>
</comment>
<keyword evidence="8" id="KW-0256">Endoplasmic reticulum</keyword>
<sequence length="876" mass="99309">MIQMWILGLSLNLFLFYSVFDIRFKSPVVDVPVIHEGRVISGIRRIVVVVGDGLRADSFYEHPEYHPYLSSVMNSTKVAWGISDTRVPTESRPGHVALFSGLYEDPSAVFTGWKENMVPFDSVFNRSTYGIALGSPDVVLMFRKGIPTSKLHVESYPPDWQDFLAENSSDLDTWVLERFQRLIHTREIPNHDQLLIFLHCLGIDNTGHAMKPHSIAYNSNIRVVDSIVEQVQILTENYFNDKQTLFIFTADHGMTDWGSHGSGSKAETETPFVIWGPEIKRTKERLKQADFTALMAGALNIPFPTNSVGRFPTDIWTLKPFAYDALRANFLQIHELMKTKEELVASNRRHSLIPYEHEAQLSHKYNQSISFAEASEFGHAIEVLHAAVTLALDGVHYYERYDQDLLIFFSVSTFILFMILILGSIIFHGLERELDFRKRKFWVPAAVLSPLITKGLIGWSLWRLIYSFVPLYMAHLCWASWAEGIRNVSKFPMSSLIDLILLCGIGTEILVHSFHQRAALTLGLILNAFWSMKGKKLSTWQRVCWLGSVAFLALFPLTPVIGKKQNPVFMTLGPLVSGILALLLQQRLPSLRQRDYLILTSQTGLLFSVVILIHFPTFVITRIVAWSSILFSFLGPTFTSSNFTVRLLSIFLGISTPFSLLSISYESLFLPSLFITLLTLMKFEISGGEELSWSTFLSSPFPSQEDEWQSKSGSVGNVHKSFRRGWFHLFFIFLSFFGTGNIGSVSSFDTAAVRCFVNIFNPFVMMVALLEKIVGPFLLVSCFFRMLLQSRAQVERNFLIVLFLCQGMALHTFFMVRNTGSWLEIGTSISHYVIVQCTTLFLFGLHFSSNFLISASLLPSHIPHRTSADAPIHKIK</sequence>
<dbReference type="PANTHER" id="PTHR12250">
    <property type="entry name" value="PHOSPHATIDYLINOSITOL GLYCAN, CLASS N"/>
    <property type="match status" value="1"/>
</dbReference>
<feature type="transmembrane region" description="Helical" evidence="8">
    <location>
        <begin position="763"/>
        <end position="786"/>
    </location>
</feature>
<dbReference type="InterPro" id="IPR007070">
    <property type="entry name" value="GPI_EtnP_transferase_1"/>
</dbReference>
<feature type="domain" description="GPI ethanolamine phosphate transferase 1 C-terminal" evidence="11">
    <location>
        <begin position="394"/>
        <end position="821"/>
    </location>
</feature>
<feature type="transmembrane region" description="Helical" evidence="8">
    <location>
        <begin position="798"/>
        <end position="817"/>
    </location>
</feature>
<protein>
    <recommendedName>
        <fullName evidence="8">GPI ethanolamine phosphate transferase 1</fullName>
        <ecNumber evidence="8">2.-.-.-</ecNumber>
    </recommendedName>
</protein>
<dbReference type="GO" id="GO:0005789">
    <property type="term" value="C:endoplasmic reticulum membrane"/>
    <property type="evidence" value="ECO:0007669"/>
    <property type="project" value="UniProtKB-SubCell"/>
</dbReference>
<dbReference type="OrthoDB" id="2748310at2759"/>
<evidence type="ECO:0000313" key="12">
    <source>
        <dbReference type="EMBL" id="CAG7834085.1"/>
    </source>
</evidence>
<feature type="domain" description="Sulfatase N-terminal" evidence="10">
    <location>
        <begin position="216"/>
        <end position="299"/>
    </location>
</feature>
<evidence type="ECO:0000256" key="7">
    <source>
        <dbReference type="ARBA" id="ARBA00023180"/>
    </source>
</evidence>
<dbReference type="InterPro" id="IPR017852">
    <property type="entry name" value="GPI_EtnP_transferase_1_C"/>
</dbReference>
<feature type="transmembrane region" description="Helical" evidence="8">
    <location>
        <begin position="405"/>
        <end position="429"/>
    </location>
</feature>
<dbReference type="Pfam" id="PF04987">
    <property type="entry name" value="PigN"/>
    <property type="match status" value="1"/>
</dbReference>
<dbReference type="InterPro" id="IPR000917">
    <property type="entry name" value="Sulfatase_N"/>
</dbReference>
<dbReference type="GO" id="GO:0006506">
    <property type="term" value="P:GPI anchor biosynthetic process"/>
    <property type="evidence" value="ECO:0007669"/>
    <property type="project" value="UniProtKB-KW"/>
</dbReference>
<keyword evidence="13" id="KW-1185">Reference proteome</keyword>
<evidence type="ECO:0000256" key="3">
    <source>
        <dbReference type="ARBA" id="ARBA00022679"/>
    </source>
</evidence>
<comment type="caution">
    <text evidence="12">The sequence shown here is derived from an EMBL/GenBank/DDBJ whole genome shotgun (WGS) entry which is preliminary data.</text>
</comment>
<comment type="caution">
    <text evidence="8">Lacks conserved residue(s) required for the propagation of feature annotation.</text>
</comment>
<evidence type="ECO:0000256" key="2">
    <source>
        <dbReference type="ARBA" id="ARBA00008779"/>
    </source>
</evidence>
<evidence type="ECO:0000256" key="6">
    <source>
        <dbReference type="ARBA" id="ARBA00023136"/>
    </source>
</evidence>
<dbReference type="GO" id="GO:0051377">
    <property type="term" value="F:mannose-ethanolamine phosphotransferase activity"/>
    <property type="evidence" value="ECO:0007669"/>
    <property type="project" value="UniProtKB-UniRule"/>
</dbReference>
<keyword evidence="3 8" id="KW-0808">Transferase</keyword>
<feature type="transmembrane region" description="Helical" evidence="8">
    <location>
        <begin position="645"/>
        <end position="663"/>
    </location>
</feature>
<feature type="signal peptide" evidence="9">
    <location>
        <begin position="1"/>
        <end position="21"/>
    </location>
</feature>
<dbReference type="InterPro" id="IPR037671">
    <property type="entry name" value="PIGN_N"/>
</dbReference>
<evidence type="ECO:0000256" key="4">
    <source>
        <dbReference type="ARBA" id="ARBA00022692"/>
    </source>
</evidence>
<name>A0A8J2LIJ6_9HEXA</name>
<comment type="function">
    <text evidence="8">Ethanolamine phosphate transferase involved in glycosylphosphatidylinositol-anchor biosynthesis. Transfers ethanolamine phosphate to the first alpha-1,4-linked mannose of the glycosylphosphatidylinositol precursor of GPI-anchor.</text>
</comment>
<feature type="transmembrane region" description="Helical" evidence="8">
    <location>
        <begin position="543"/>
        <end position="561"/>
    </location>
</feature>
<feature type="transmembrane region" description="Helical" evidence="8">
    <location>
        <begin position="726"/>
        <end position="743"/>
    </location>
</feature>
<keyword evidence="5 8" id="KW-1133">Transmembrane helix</keyword>
<keyword evidence="7" id="KW-0325">Glycoprotein</keyword>
<evidence type="ECO:0000313" key="13">
    <source>
        <dbReference type="Proteomes" id="UP000708208"/>
    </source>
</evidence>
<feature type="transmembrane region" description="Helical" evidence="8">
    <location>
        <begin position="514"/>
        <end position="531"/>
    </location>
</feature>
<keyword evidence="6 8" id="KW-0472">Membrane</keyword>
<dbReference type="PANTHER" id="PTHR12250:SF0">
    <property type="entry name" value="GPI ETHANOLAMINE PHOSPHATE TRANSFERASE 1"/>
    <property type="match status" value="1"/>
</dbReference>
<dbReference type="Proteomes" id="UP000708208">
    <property type="component" value="Unassembled WGS sequence"/>
</dbReference>
<evidence type="ECO:0000259" key="10">
    <source>
        <dbReference type="Pfam" id="PF00884"/>
    </source>
</evidence>
<dbReference type="CDD" id="cd16020">
    <property type="entry name" value="GPI_EPT_1"/>
    <property type="match status" value="1"/>
</dbReference>
<evidence type="ECO:0000256" key="1">
    <source>
        <dbReference type="ARBA" id="ARBA00004127"/>
    </source>
</evidence>
<evidence type="ECO:0000256" key="9">
    <source>
        <dbReference type="SAM" id="SignalP"/>
    </source>
</evidence>
<feature type="transmembrane region" description="Helical" evidence="8">
    <location>
        <begin position="567"/>
        <end position="584"/>
    </location>
</feature>
<comment type="similarity">
    <text evidence="8">Belongs to the PIGG/PIGN/PIGO family. PIGN subfamily.</text>
</comment>
<evidence type="ECO:0000256" key="5">
    <source>
        <dbReference type="ARBA" id="ARBA00022989"/>
    </source>
</evidence>
<evidence type="ECO:0000256" key="8">
    <source>
        <dbReference type="RuleBase" id="RU367138"/>
    </source>
</evidence>
<keyword evidence="8" id="KW-0337">GPI-anchor biosynthesis</keyword>
<dbReference type="Pfam" id="PF00884">
    <property type="entry name" value="Sulfatase"/>
    <property type="match status" value="1"/>
</dbReference>
<proteinExistence type="inferred from homology"/>
<keyword evidence="9" id="KW-0732">Signal</keyword>
<evidence type="ECO:0000259" key="11">
    <source>
        <dbReference type="Pfam" id="PF04987"/>
    </source>
</evidence>
<dbReference type="EC" id="2.-.-.-" evidence="8"/>
<reference evidence="12" key="1">
    <citation type="submission" date="2021-06" db="EMBL/GenBank/DDBJ databases">
        <authorList>
            <person name="Hodson N. C."/>
            <person name="Mongue J. A."/>
            <person name="Jaron S. K."/>
        </authorList>
    </citation>
    <scope>NUCLEOTIDE SEQUENCE</scope>
</reference>
<dbReference type="AlphaFoldDB" id="A0A8J2LIJ6"/>
<keyword evidence="4 8" id="KW-0812">Transmembrane</keyword>
<dbReference type="EMBL" id="CAJVCH010570104">
    <property type="protein sequence ID" value="CAG7834085.1"/>
    <property type="molecule type" value="Genomic_DNA"/>
</dbReference>
<accession>A0A8J2LIJ6</accession>
<organism evidence="12 13">
    <name type="scientific">Allacma fusca</name>
    <dbReference type="NCBI Taxonomy" id="39272"/>
    <lineage>
        <taxon>Eukaryota</taxon>
        <taxon>Metazoa</taxon>
        <taxon>Ecdysozoa</taxon>
        <taxon>Arthropoda</taxon>
        <taxon>Hexapoda</taxon>
        <taxon>Collembola</taxon>
        <taxon>Symphypleona</taxon>
        <taxon>Sminthuridae</taxon>
        <taxon>Allacma</taxon>
    </lineage>
</organism>
<feature type="chain" id="PRO_5035327347" description="GPI ethanolamine phosphate transferase 1" evidence="9">
    <location>
        <begin position="22"/>
        <end position="876"/>
    </location>
</feature>
<gene>
    <name evidence="12" type="ORF">AFUS01_LOCUS43624</name>
</gene>
<feature type="transmembrane region" description="Helical" evidence="8">
    <location>
        <begin position="441"/>
        <end position="462"/>
    </location>
</feature>
<comment type="similarity">
    <text evidence="2">Belongs to the sulfatase family.</text>
</comment>
<comment type="subcellular location">
    <subcellularLocation>
        <location evidence="1">Endomembrane system</location>
        <topology evidence="1">Multi-pass membrane protein</topology>
    </subcellularLocation>
    <subcellularLocation>
        <location evidence="8">Endoplasmic reticulum membrane</location>
        <topology evidence="8">Multi-pass membrane protein</topology>
    </subcellularLocation>
</comment>
<feature type="transmembrane region" description="Helical" evidence="8">
    <location>
        <begin position="829"/>
        <end position="853"/>
    </location>
</feature>